<dbReference type="STRING" id="1123397.SAMN05660831_00407"/>
<evidence type="ECO:0000256" key="5">
    <source>
        <dbReference type="PROSITE-ProRule" id="PRU00277"/>
    </source>
</evidence>
<dbReference type="SUPFAM" id="SSF54534">
    <property type="entry name" value="FKBP-like"/>
    <property type="match status" value="1"/>
</dbReference>
<dbReference type="AlphaFoldDB" id="A0A1I1NXX2"/>
<evidence type="ECO:0000256" key="2">
    <source>
        <dbReference type="ARBA" id="ARBA00006577"/>
    </source>
</evidence>
<evidence type="ECO:0000313" key="10">
    <source>
        <dbReference type="Proteomes" id="UP000198611"/>
    </source>
</evidence>
<dbReference type="InterPro" id="IPR046357">
    <property type="entry name" value="PPIase_dom_sf"/>
</dbReference>
<dbReference type="PANTHER" id="PTHR43811">
    <property type="entry name" value="FKBP-TYPE PEPTIDYL-PROLYL CIS-TRANS ISOMERASE FKPA"/>
    <property type="match status" value="1"/>
</dbReference>
<dbReference type="EMBL" id="FOMJ01000001">
    <property type="protein sequence ID" value="SFD00348.1"/>
    <property type="molecule type" value="Genomic_DNA"/>
</dbReference>
<accession>A0A1I1NXX2</accession>
<feature type="domain" description="PPIase FKBP-type" evidence="8">
    <location>
        <begin position="140"/>
        <end position="226"/>
    </location>
</feature>
<dbReference type="PANTHER" id="PTHR43811:SF19">
    <property type="entry name" value="39 KDA FK506-BINDING NUCLEAR PROTEIN"/>
    <property type="match status" value="1"/>
</dbReference>
<organism evidence="9 10">
    <name type="scientific">Thiohalospira halophila DSM 15071</name>
    <dbReference type="NCBI Taxonomy" id="1123397"/>
    <lineage>
        <taxon>Bacteria</taxon>
        <taxon>Pseudomonadati</taxon>
        <taxon>Pseudomonadota</taxon>
        <taxon>Gammaproteobacteria</taxon>
        <taxon>Thiohalospirales</taxon>
        <taxon>Thiohalospiraceae</taxon>
        <taxon>Thiohalospira</taxon>
    </lineage>
</organism>
<keyword evidence="7" id="KW-0175">Coiled coil</keyword>
<name>A0A1I1NXX2_9GAMM</name>
<dbReference type="PROSITE" id="PS51257">
    <property type="entry name" value="PROKAR_LIPOPROTEIN"/>
    <property type="match status" value="1"/>
</dbReference>
<evidence type="ECO:0000256" key="4">
    <source>
        <dbReference type="ARBA" id="ARBA00023235"/>
    </source>
</evidence>
<dbReference type="FunFam" id="3.10.50.40:FF:000006">
    <property type="entry name" value="Peptidyl-prolyl cis-trans isomerase"/>
    <property type="match status" value="1"/>
</dbReference>
<dbReference type="InterPro" id="IPR000774">
    <property type="entry name" value="PPIase_FKBP_N"/>
</dbReference>
<evidence type="ECO:0000256" key="1">
    <source>
        <dbReference type="ARBA" id="ARBA00000971"/>
    </source>
</evidence>
<dbReference type="Pfam" id="PF01346">
    <property type="entry name" value="FKBP_N"/>
    <property type="match status" value="1"/>
</dbReference>
<keyword evidence="4 5" id="KW-0413">Isomerase</keyword>
<comment type="catalytic activity">
    <reaction evidence="1 5 6">
        <text>[protein]-peptidylproline (omega=180) = [protein]-peptidylproline (omega=0)</text>
        <dbReference type="Rhea" id="RHEA:16237"/>
        <dbReference type="Rhea" id="RHEA-COMP:10747"/>
        <dbReference type="Rhea" id="RHEA-COMP:10748"/>
        <dbReference type="ChEBI" id="CHEBI:83833"/>
        <dbReference type="ChEBI" id="CHEBI:83834"/>
        <dbReference type="EC" id="5.2.1.8"/>
    </reaction>
</comment>
<keyword evidence="10" id="KW-1185">Reference proteome</keyword>
<dbReference type="InterPro" id="IPR036944">
    <property type="entry name" value="PPIase_FKBP_N_sf"/>
</dbReference>
<dbReference type="GO" id="GO:0006457">
    <property type="term" value="P:protein folding"/>
    <property type="evidence" value="ECO:0007669"/>
    <property type="project" value="InterPro"/>
</dbReference>
<dbReference type="RefSeq" id="WP_159432993.1">
    <property type="nucleotide sequence ID" value="NZ_FOMJ01000001.1"/>
</dbReference>
<keyword evidence="3 5" id="KW-0697">Rotamase</keyword>
<protein>
    <recommendedName>
        <fullName evidence="6">Peptidyl-prolyl cis-trans isomerase</fullName>
        <ecNumber evidence="6">5.2.1.8</ecNumber>
    </recommendedName>
</protein>
<comment type="similarity">
    <text evidence="2 6">Belongs to the FKBP-type PPIase family.</text>
</comment>
<dbReference type="OrthoDB" id="9814548at2"/>
<dbReference type="Gene3D" id="3.10.50.40">
    <property type="match status" value="1"/>
</dbReference>
<dbReference type="Gene3D" id="1.10.287.460">
    <property type="entry name" value="Peptidyl-prolyl cis-trans isomerase, FKBP-type, N-terminal domain"/>
    <property type="match status" value="1"/>
</dbReference>
<dbReference type="GO" id="GO:0003755">
    <property type="term" value="F:peptidyl-prolyl cis-trans isomerase activity"/>
    <property type="evidence" value="ECO:0007669"/>
    <property type="project" value="UniProtKB-UniRule"/>
</dbReference>
<dbReference type="Pfam" id="PF00254">
    <property type="entry name" value="FKBP_C"/>
    <property type="match status" value="1"/>
</dbReference>
<proteinExistence type="inferred from homology"/>
<evidence type="ECO:0000256" key="3">
    <source>
        <dbReference type="ARBA" id="ARBA00023110"/>
    </source>
</evidence>
<reference evidence="9 10" key="1">
    <citation type="submission" date="2016-10" db="EMBL/GenBank/DDBJ databases">
        <authorList>
            <person name="de Groot N.N."/>
        </authorList>
    </citation>
    <scope>NUCLEOTIDE SEQUENCE [LARGE SCALE GENOMIC DNA]</scope>
    <source>
        <strain evidence="9 10">HL3</strain>
    </source>
</reference>
<sequence>MNRLTILLPAGLMALAGCNGGGSEPDLESDEARHSYAVGWQVGQNIQRSGMELDGNAVAAAIRDALEGQDPALDQEAMQAAMQAAQQKRMDEQRQEAESNREAGGEYLEEFKAGDGVQVSEDGVAWKVLEAGDGDSPAAGDTVRVHYHGETVDGEVFDSSRERGEPVTFPTDSVIKGWQQVLPKMKEGGKWQVVIPPEMAYGEQGAGPAIGPGETLIFEIELLEADAE</sequence>
<gene>
    <name evidence="9" type="ORF">SAMN05660831_00407</name>
</gene>
<evidence type="ECO:0000256" key="7">
    <source>
        <dbReference type="SAM" id="Coils"/>
    </source>
</evidence>
<evidence type="ECO:0000259" key="8">
    <source>
        <dbReference type="PROSITE" id="PS50059"/>
    </source>
</evidence>
<feature type="coiled-coil region" evidence="7">
    <location>
        <begin position="75"/>
        <end position="102"/>
    </location>
</feature>
<dbReference type="InterPro" id="IPR001179">
    <property type="entry name" value="PPIase_FKBP_dom"/>
</dbReference>
<evidence type="ECO:0000256" key="6">
    <source>
        <dbReference type="RuleBase" id="RU003915"/>
    </source>
</evidence>
<evidence type="ECO:0000313" key="9">
    <source>
        <dbReference type="EMBL" id="SFD00348.1"/>
    </source>
</evidence>
<dbReference type="Proteomes" id="UP000198611">
    <property type="component" value="Unassembled WGS sequence"/>
</dbReference>
<dbReference type="EC" id="5.2.1.8" evidence="6"/>
<dbReference type="PROSITE" id="PS50059">
    <property type="entry name" value="FKBP_PPIASE"/>
    <property type="match status" value="1"/>
</dbReference>